<reference evidence="14 15" key="1">
    <citation type="submission" date="2015-05" db="EMBL/GenBank/DDBJ databases">
        <title>Complete genome of Marinobacter psychrophilus strain 20041T isolated from sea-ice of the Canadian Basin.</title>
        <authorList>
            <person name="Song L."/>
            <person name="Ren L."/>
            <person name="Yu Y."/>
            <person name="Wang X."/>
        </authorList>
    </citation>
    <scope>NUCLEOTIDE SEQUENCE [LARGE SCALE GENOMIC DNA]</scope>
    <source>
        <strain evidence="14 15">20041</strain>
    </source>
</reference>
<accession>A0A0H4I3Q3</accession>
<comment type="pathway">
    <text evidence="12">Phospholipid metabolism; phosphatidylethanolamine biosynthesis.</text>
</comment>
<dbReference type="RefSeq" id="WP_048385083.1">
    <property type="nucleotide sequence ID" value="NZ_CP011494.1"/>
</dbReference>
<dbReference type="UniPathway" id="UPA00558"/>
<keyword evidence="7" id="KW-0865">Zymogen</keyword>
<dbReference type="NCBIfam" id="TIGR00163">
    <property type="entry name" value="PS_decarb"/>
    <property type="match status" value="1"/>
</dbReference>
<organism evidence="14 15">
    <name type="scientific">Marinobacter psychrophilus</name>
    <dbReference type="NCBI Taxonomy" id="330734"/>
    <lineage>
        <taxon>Bacteria</taxon>
        <taxon>Pseudomonadati</taxon>
        <taxon>Pseudomonadota</taxon>
        <taxon>Gammaproteobacteria</taxon>
        <taxon>Pseudomonadales</taxon>
        <taxon>Marinobacteraceae</taxon>
        <taxon>Marinobacter</taxon>
    </lineage>
</organism>
<dbReference type="STRING" id="330734.ABA45_07640"/>
<evidence type="ECO:0000256" key="3">
    <source>
        <dbReference type="ARBA" id="ARBA00012243"/>
    </source>
</evidence>
<keyword evidence="5" id="KW-0210">Decarboxylase</keyword>
<keyword evidence="8" id="KW-0594">Phospholipid biosynthesis</keyword>
<proteinExistence type="predicted"/>
<protein>
    <recommendedName>
        <fullName evidence="3">phosphatidylserine decarboxylase</fullName>
        <ecNumber evidence="3">4.1.1.65</ecNumber>
    </recommendedName>
</protein>
<feature type="region of interest" description="Disordered" evidence="13">
    <location>
        <begin position="293"/>
        <end position="312"/>
    </location>
</feature>
<dbReference type="EC" id="4.1.1.65" evidence="3"/>
<dbReference type="InterPro" id="IPR033177">
    <property type="entry name" value="PSD-B"/>
</dbReference>
<evidence type="ECO:0000313" key="14">
    <source>
        <dbReference type="EMBL" id="AKO52315.1"/>
    </source>
</evidence>
<dbReference type="EMBL" id="CP011494">
    <property type="protein sequence ID" value="AKO52315.1"/>
    <property type="molecule type" value="Genomic_DNA"/>
</dbReference>
<evidence type="ECO:0000256" key="10">
    <source>
        <dbReference type="ARBA" id="ARBA00023264"/>
    </source>
</evidence>
<evidence type="ECO:0000256" key="6">
    <source>
        <dbReference type="ARBA" id="ARBA00023098"/>
    </source>
</evidence>
<dbReference type="PANTHER" id="PTHR10067">
    <property type="entry name" value="PHOSPHATIDYLSERINE DECARBOXYLASE"/>
    <property type="match status" value="1"/>
</dbReference>
<name>A0A0H4I3Q3_9GAMM</name>
<keyword evidence="15" id="KW-1185">Reference proteome</keyword>
<evidence type="ECO:0000256" key="12">
    <source>
        <dbReference type="ARBA" id="ARBA00024326"/>
    </source>
</evidence>
<dbReference type="AlphaFoldDB" id="A0A0H4I3Q3"/>
<evidence type="ECO:0000256" key="13">
    <source>
        <dbReference type="SAM" id="MobiDB-lite"/>
    </source>
</evidence>
<evidence type="ECO:0000256" key="8">
    <source>
        <dbReference type="ARBA" id="ARBA00023209"/>
    </source>
</evidence>
<evidence type="ECO:0000256" key="1">
    <source>
        <dbReference type="ARBA" id="ARBA00001928"/>
    </source>
</evidence>
<evidence type="ECO:0000256" key="4">
    <source>
        <dbReference type="ARBA" id="ARBA00022516"/>
    </source>
</evidence>
<gene>
    <name evidence="14" type="ORF">ABA45_07640</name>
</gene>
<dbReference type="InterPro" id="IPR003817">
    <property type="entry name" value="PS_Dcarbxylase"/>
</dbReference>
<evidence type="ECO:0000256" key="11">
    <source>
        <dbReference type="ARBA" id="ARBA00023317"/>
    </source>
</evidence>
<dbReference type="PATRIC" id="fig|330734.3.peg.1604"/>
<keyword evidence="9" id="KW-0456">Lyase</keyword>
<keyword evidence="4" id="KW-0444">Lipid biosynthesis</keyword>
<dbReference type="PANTHER" id="PTHR10067:SF6">
    <property type="entry name" value="PHOSPHATIDYLSERINE DECARBOXYLASE PROENZYME, MITOCHONDRIAL"/>
    <property type="match status" value="1"/>
</dbReference>
<comment type="cofactor">
    <cofactor evidence="1">
        <name>pyruvate</name>
        <dbReference type="ChEBI" id="CHEBI:15361"/>
    </cofactor>
</comment>
<sequence>MSSVKKATPGLTTGEQLNFLLTNRLPRLWLTLFMGWFSRIESPALTRLSIAIWQCFCDDLRLQDAKNPRFKSLQECFTRQLKPGLRPLDNRLGTVSSPCDAIVGACGRIQDNRLFQAKGFPYTLEQLIPDTRLAARYQNGQFVTLRLKSSMYHRFHAPVDCQVRRVNYVSGDTWNVNPIALKKVEKLFCKNERAVLELEFGHPDYSLTLVPVAAILVASMKFHFLAEPLDLKYRGANVIPCNAMLRKGQEMGYFQHGSTILVFASEQYQLCPGIVEGQPVRMGEALLSGHPLPALPLHDSSRSEEPTTTLDV</sequence>
<keyword evidence="11" id="KW-0670">Pyruvate</keyword>
<dbReference type="Pfam" id="PF02666">
    <property type="entry name" value="PS_Dcarbxylase"/>
    <property type="match status" value="1"/>
</dbReference>
<evidence type="ECO:0000256" key="5">
    <source>
        <dbReference type="ARBA" id="ARBA00022793"/>
    </source>
</evidence>
<evidence type="ECO:0000313" key="15">
    <source>
        <dbReference type="Proteomes" id="UP000036406"/>
    </source>
</evidence>
<dbReference type="GO" id="GO:0004609">
    <property type="term" value="F:phosphatidylserine decarboxylase activity"/>
    <property type="evidence" value="ECO:0007669"/>
    <property type="project" value="UniProtKB-EC"/>
</dbReference>
<dbReference type="GO" id="GO:0006646">
    <property type="term" value="P:phosphatidylethanolamine biosynthetic process"/>
    <property type="evidence" value="ECO:0007669"/>
    <property type="project" value="UniProtKB-UniPathway"/>
</dbReference>
<keyword evidence="10" id="KW-1208">Phospholipid metabolism</keyword>
<evidence type="ECO:0000256" key="2">
    <source>
        <dbReference type="ARBA" id="ARBA00005189"/>
    </source>
</evidence>
<evidence type="ECO:0000256" key="9">
    <source>
        <dbReference type="ARBA" id="ARBA00023239"/>
    </source>
</evidence>
<dbReference type="Proteomes" id="UP000036406">
    <property type="component" value="Chromosome"/>
</dbReference>
<dbReference type="KEGG" id="mpq:ABA45_07640"/>
<comment type="pathway">
    <text evidence="2">Lipid metabolism.</text>
</comment>
<evidence type="ECO:0000256" key="7">
    <source>
        <dbReference type="ARBA" id="ARBA00023145"/>
    </source>
</evidence>
<keyword evidence="6" id="KW-0443">Lipid metabolism</keyword>